<protein>
    <recommendedName>
        <fullName evidence="7">Glycogen synthase</fullName>
        <ecNumber evidence="7">2.4.1.21</ecNumber>
    </recommendedName>
    <alternativeName>
        <fullName evidence="7">Starch [bacterial glycogen] synthase</fullName>
    </alternativeName>
</protein>
<feature type="binding site" evidence="7">
    <location>
        <position position="19"/>
    </location>
    <ligand>
        <name>ADP-alpha-D-glucose</name>
        <dbReference type="ChEBI" id="CHEBI:57498"/>
    </ligand>
</feature>
<dbReference type="Pfam" id="PF00534">
    <property type="entry name" value="Glycos_transf_1"/>
    <property type="match status" value="1"/>
</dbReference>
<keyword evidence="6 7" id="KW-0320">Glycogen biosynthesis</keyword>
<evidence type="ECO:0000259" key="8">
    <source>
        <dbReference type="Pfam" id="PF00534"/>
    </source>
</evidence>
<dbReference type="InterPro" id="IPR001296">
    <property type="entry name" value="Glyco_trans_1"/>
</dbReference>
<dbReference type="InterPro" id="IPR011835">
    <property type="entry name" value="GS/SS"/>
</dbReference>
<evidence type="ECO:0000313" key="10">
    <source>
        <dbReference type="EMBL" id="OGY82435.1"/>
    </source>
</evidence>
<gene>
    <name evidence="7" type="primary">glgA</name>
    <name evidence="10" type="ORF">A2898_05375</name>
</gene>
<comment type="function">
    <text evidence="2 7">Synthesizes alpha-1,4-glucan chains using ADP-glucose.</text>
</comment>
<evidence type="ECO:0000256" key="2">
    <source>
        <dbReference type="ARBA" id="ARBA00002764"/>
    </source>
</evidence>
<dbReference type="EMBL" id="MHKE01000020">
    <property type="protein sequence ID" value="OGY82435.1"/>
    <property type="molecule type" value="Genomic_DNA"/>
</dbReference>
<dbReference type="GO" id="GO:0009011">
    <property type="term" value="F:alpha-1,4-glucan glucosyltransferase (ADP-glucose donor) activity"/>
    <property type="evidence" value="ECO:0007669"/>
    <property type="project" value="UniProtKB-UniRule"/>
</dbReference>
<accession>A0A1G2B0E3</accession>
<dbReference type="PANTHER" id="PTHR45825:SF11">
    <property type="entry name" value="ALPHA AMYLASE DOMAIN-CONTAINING PROTEIN"/>
    <property type="match status" value="1"/>
</dbReference>
<evidence type="ECO:0000256" key="6">
    <source>
        <dbReference type="ARBA" id="ARBA00023056"/>
    </source>
</evidence>
<feature type="domain" description="Starch synthase catalytic" evidence="9">
    <location>
        <begin position="6"/>
        <end position="241"/>
    </location>
</feature>
<dbReference type="AlphaFoldDB" id="A0A1G2B0E3"/>
<feature type="domain" description="Glycosyl transferase family 1" evidence="8">
    <location>
        <begin position="296"/>
        <end position="428"/>
    </location>
</feature>
<comment type="pathway">
    <text evidence="7">Glycan biosynthesis; glycogen biosynthesis.</text>
</comment>
<proteinExistence type="inferred from homology"/>
<dbReference type="NCBIfam" id="TIGR02095">
    <property type="entry name" value="glgA"/>
    <property type="match status" value="1"/>
</dbReference>
<evidence type="ECO:0000256" key="1">
    <source>
        <dbReference type="ARBA" id="ARBA00001478"/>
    </source>
</evidence>
<keyword evidence="5 7" id="KW-0808">Transferase</keyword>
<comment type="catalytic activity">
    <reaction evidence="1 7">
        <text>[(1-&gt;4)-alpha-D-glucosyl](n) + ADP-alpha-D-glucose = [(1-&gt;4)-alpha-D-glucosyl](n+1) + ADP + H(+)</text>
        <dbReference type="Rhea" id="RHEA:18189"/>
        <dbReference type="Rhea" id="RHEA-COMP:9584"/>
        <dbReference type="Rhea" id="RHEA-COMP:9587"/>
        <dbReference type="ChEBI" id="CHEBI:15378"/>
        <dbReference type="ChEBI" id="CHEBI:15444"/>
        <dbReference type="ChEBI" id="CHEBI:57498"/>
        <dbReference type="ChEBI" id="CHEBI:456216"/>
        <dbReference type="EC" id="2.4.1.21"/>
    </reaction>
</comment>
<evidence type="ECO:0000313" key="11">
    <source>
        <dbReference type="Proteomes" id="UP000179164"/>
    </source>
</evidence>
<comment type="caution">
    <text evidence="10">The sequence shown here is derived from an EMBL/GenBank/DDBJ whole genome shotgun (WGS) entry which is preliminary data.</text>
</comment>
<dbReference type="CDD" id="cd03791">
    <property type="entry name" value="GT5_Glycogen_synthase_DULL1-like"/>
    <property type="match status" value="1"/>
</dbReference>
<dbReference type="UniPathway" id="UPA00164"/>
<evidence type="ECO:0000256" key="4">
    <source>
        <dbReference type="ARBA" id="ARBA00022676"/>
    </source>
</evidence>
<evidence type="ECO:0000256" key="5">
    <source>
        <dbReference type="ARBA" id="ARBA00022679"/>
    </source>
</evidence>
<dbReference type="GO" id="GO:0005978">
    <property type="term" value="P:glycogen biosynthetic process"/>
    <property type="evidence" value="ECO:0007669"/>
    <property type="project" value="UniProtKB-UniRule"/>
</dbReference>
<dbReference type="Proteomes" id="UP000179164">
    <property type="component" value="Unassembled WGS sequence"/>
</dbReference>
<dbReference type="STRING" id="1798543.A2898_05375"/>
<dbReference type="Pfam" id="PF08323">
    <property type="entry name" value="Glyco_transf_5"/>
    <property type="match status" value="1"/>
</dbReference>
<keyword evidence="4 7" id="KW-0328">Glycosyltransferase</keyword>
<organism evidence="10 11">
    <name type="scientific">Candidatus Kerfeldbacteria bacterium RIFCSPLOWO2_01_FULL_48_11</name>
    <dbReference type="NCBI Taxonomy" id="1798543"/>
    <lineage>
        <taxon>Bacteria</taxon>
        <taxon>Candidatus Kerfeldiibacteriota</taxon>
    </lineage>
</organism>
<dbReference type="PANTHER" id="PTHR45825">
    <property type="entry name" value="GRANULE-BOUND STARCH SYNTHASE 1, CHLOROPLASTIC/AMYLOPLASTIC"/>
    <property type="match status" value="1"/>
</dbReference>
<dbReference type="HAMAP" id="MF_00484">
    <property type="entry name" value="Glycogen_synth"/>
    <property type="match status" value="1"/>
</dbReference>
<sequence>MPRTLRVVSVSSEVAPYSKTGGLGDVGKGLPRAIAALHHDVSIMTPLYGFIKKQGLKLKRATPRFTVTYGKRKYTASALKLQLSKNFKVFFLDIPQFFGNRSRIYEYTDDSLRFLFFALASLKVTDALNLKPHLIHCHDWQAGAVPNILAFRRKQYPTLKNTRTLFTIHNLAFQSAGEWWKVPPSRIDDGEGLPPTSVTNIAHMNFTKRAIRYADVINTVSVRYAEEILTPEFGLGLENELSRREKDLYGIINGVDYTVYNPAFDQNIKYKYDWSSIEKKVKNKLSLQKEIGFEQKEDIPLIGVVNRLSEQKGFALIMQTIDVLLRQHLQIVVVGSGRRDYIAFFKQIARTHPRKVGIMTPFTEEMASKVYAGSDLFLMPSRWEPCGISQLISMRYGSIPIVHETGGLSDTITNFNPRTGRGTGFVFRAWTEGDFLIALSRALETFKYKSAWHTLIQQAMQESYSWELPAKKYVSLYSIALRKTPITYPLSSHV</sequence>
<dbReference type="Gene3D" id="3.40.50.2000">
    <property type="entry name" value="Glycogen Phosphorylase B"/>
    <property type="match status" value="2"/>
</dbReference>
<reference evidence="10 11" key="1">
    <citation type="journal article" date="2016" name="Nat. Commun.">
        <title>Thousands of microbial genomes shed light on interconnected biogeochemical processes in an aquifer system.</title>
        <authorList>
            <person name="Anantharaman K."/>
            <person name="Brown C.T."/>
            <person name="Hug L.A."/>
            <person name="Sharon I."/>
            <person name="Castelle C.J."/>
            <person name="Probst A.J."/>
            <person name="Thomas B.C."/>
            <person name="Singh A."/>
            <person name="Wilkins M.J."/>
            <person name="Karaoz U."/>
            <person name="Brodie E.L."/>
            <person name="Williams K.H."/>
            <person name="Hubbard S.S."/>
            <person name="Banfield J.F."/>
        </authorList>
    </citation>
    <scope>NUCLEOTIDE SEQUENCE [LARGE SCALE GENOMIC DNA]</scope>
</reference>
<comment type="similarity">
    <text evidence="3 7">Belongs to the glycosyltransferase 1 family. Bacterial/plant glycogen synthase subfamily.</text>
</comment>
<evidence type="ECO:0000256" key="3">
    <source>
        <dbReference type="ARBA" id="ARBA00010281"/>
    </source>
</evidence>
<name>A0A1G2B0E3_9BACT</name>
<dbReference type="InterPro" id="IPR013534">
    <property type="entry name" value="Starch_synth_cat_dom"/>
</dbReference>
<dbReference type="EC" id="2.4.1.21" evidence="7"/>
<evidence type="ECO:0000256" key="7">
    <source>
        <dbReference type="HAMAP-Rule" id="MF_00484"/>
    </source>
</evidence>
<evidence type="ECO:0000259" key="9">
    <source>
        <dbReference type="Pfam" id="PF08323"/>
    </source>
</evidence>
<dbReference type="SUPFAM" id="SSF53756">
    <property type="entry name" value="UDP-Glycosyltransferase/glycogen phosphorylase"/>
    <property type="match status" value="1"/>
</dbReference>
<dbReference type="GO" id="GO:0004373">
    <property type="term" value="F:alpha-1,4-glucan glucosyltransferase (UDP-glucose donor) activity"/>
    <property type="evidence" value="ECO:0007669"/>
    <property type="project" value="InterPro"/>
</dbReference>